<dbReference type="EMBL" id="CZQA01000013">
    <property type="protein sequence ID" value="CUS39212.1"/>
    <property type="molecule type" value="Genomic_DNA"/>
</dbReference>
<evidence type="ECO:0000259" key="1">
    <source>
        <dbReference type="Pfam" id="PF18914"/>
    </source>
</evidence>
<organism evidence="2 3">
    <name type="scientific">Candidatus Nitrospira nitrosa</name>
    <dbReference type="NCBI Taxonomy" id="1742972"/>
    <lineage>
        <taxon>Bacteria</taxon>
        <taxon>Pseudomonadati</taxon>
        <taxon>Nitrospirota</taxon>
        <taxon>Nitrospiria</taxon>
        <taxon>Nitrospirales</taxon>
        <taxon>Nitrospiraceae</taxon>
        <taxon>Nitrospira</taxon>
    </lineage>
</organism>
<protein>
    <recommendedName>
        <fullName evidence="1">DUF5666 domain-containing protein</fullName>
    </recommendedName>
</protein>
<sequence length="421" mass="44668">MQPESFLVMAEMRKKIDQNLLIALTLFVVLASCSPAPEVGGGIGGTGRLTSVASGPITGFGSVFVSGTEYETTDASMLIDGQPGNQGDLKEGMLVRVTATVTKRSGTNDPLLRMADTLVYEDTLEGFVQFVTPTGSHLVVLGQSVTITPTTLIDASIPGGTVRNLVPGRDLVEISGFVMGDGVIRATWIGLKTLDATTATPNYQVKGLITNHKADQRTFEVGTLTVEYRDAVVQQLPDPSHGWDGVMVDIVGKQVSPEPQNRLHLTATRVRLEELGASDSEDAVVEGFVTRVLSSGKFLLGNLQVVTNTETALQGGTSTDIFVGRHLEVHGRLVGGIMTATKLELEDADLHGVVTQVLAPDHFVLENVHVLTNAETILEGGTSDDIVVGVHLEVYGLVVDGTVTATKLEFERVTTLPGTSP</sequence>
<reference evidence="2 3" key="1">
    <citation type="submission" date="2015-10" db="EMBL/GenBank/DDBJ databases">
        <authorList>
            <person name="Gilbert D.G."/>
        </authorList>
    </citation>
    <scope>NUCLEOTIDE SEQUENCE [LARGE SCALE GENOMIC DNA]</scope>
    <source>
        <strain evidence="2">COMA1</strain>
    </source>
</reference>
<accession>A0A0S4LNW7</accession>
<name>A0A0S4LNW7_9BACT</name>
<dbReference type="Proteomes" id="UP000199032">
    <property type="component" value="Unassembled WGS sequence"/>
</dbReference>
<feature type="domain" description="DUF5666" evidence="1">
    <location>
        <begin position="125"/>
        <end position="189"/>
    </location>
</feature>
<dbReference type="STRING" id="1742972.COMA1_70091"/>
<dbReference type="AlphaFoldDB" id="A0A0S4LNW7"/>
<proteinExistence type="predicted"/>
<dbReference type="InterPro" id="IPR043724">
    <property type="entry name" value="DUF5666"/>
</dbReference>
<gene>
    <name evidence="2" type="ORF">COMA1_70091</name>
</gene>
<evidence type="ECO:0000313" key="3">
    <source>
        <dbReference type="Proteomes" id="UP000199032"/>
    </source>
</evidence>
<dbReference type="Pfam" id="PF18914">
    <property type="entry name" value="DUF5666"/>
    <property type="match status" value="3"/>
</dbReference>
<evidence type="ECO:0000313" key="2">
    <source>
        <dbReference type="EMBL" id="CUS39212.1"/>
    </source>
</evidence>
<feature type="domain" description="DUF5666" evidence="1">
    <location>
        <begin position="351"/>
        <end position="409"/>
    </location>
</feature>
<feature type="domain" description="DUF5666" evidence="1">
    <location>
        <begin position="286"/>
        <end position="344"/>
    </location>
</feature>
<keyword evidence="3" id="KW-1185">Reference proteome</keyword>